<dbReference type="EMBL" id="DYTQ01000027">
    <property type="protein sequence ID" value="HJH23239.1"/>
    <property type="molecule type" value="Genomic_DNA"/>
</dbReference>
<dbReference type="Gene3D" id="3.30.450.40">
    <property type="match status" value="1"/>
</dbReference>
<dbReference type="PANTHER" id="PTHR30136:SF24">
    <property type="entry name" value="HTH-TYPE TRANSCRIPTIONAL REPRESSOR ALLR"/>
    <property type="match status" value="1"/>
</dbReference>
<dbReference type="Proteomes" id="UP000783934">
    <property type="component" value="Unassembled WGS sequence"/>
</dbReference>
<dbReference type="PANTHER" id="PTHR30136">
    <property type="entry name" value="HELIX-TURN-HELIX TRANSCRIPTIONAL REGULATOR, ICLR FAMILY"/>
    <property type="match status" value="1"/>
</dbReference>
<feature type="domain" description="HTH iclR-type" evidence="4">
    <location>
        <begin position="4"/>
        <end position="66"/>
    </location>
</feature>
<sequence>MLHHNGPIRALLIVEALANSSEPLSLNELIHTTGIPKSSLIRHLHSLSQAEFIIRLPEQLGYTIGTRSLRLSANALHSTRFSRSARAILKKLVAKINESCNLTILAEDSVRYLVRVESDAPWSLQLYVQPNTPVPLHCTASGKLFLAHLALIEQKAYLHRLELKAFTKNSITDVSVLKTELETSKRQGFGIDNEEFVTGMAAIAVPIYDPKDSSKVLATVACHAVTARTSLSKLLSYRPVMAQAATEIATLLQS</sequence>
<evidence type="ECO:0000313" key="7">
    <source>
        <dbReference type="EMBL" id="HJH23239.1"/>
    </source>
</evidence>
<reference evidence="7" key="4">
    <citation type="submission" date="2021-09" db="EMBL/GenBank/DDBJ databases">
        <authorList>
            <person name="Gilroy R."/>
        </authorList>
    </citation>
    <scope>NUCLEOTIDE SEQUENCE</scope>
    <source>
        <strain evidence="7">CHK175-13533</strain>
    </source>
</reference>
<dbReference type="InterPro" id="IPR036388">
    <property type="entry name" value="WH-like_DNA-bd_sf"/>
</dbReference>
<dbReference type="EMBL" id="CP019697">
    <property type="protein sequence ID" value="AQS51528.1"/>
    <property type="molecule type" value="Genomic_DNA"/>
</dbReference>
<dbReference type="GO" id="GO:0045892">
    <property type="term" value="P:negative regulation of DNA-templated transcription"/>
    <property type="evidence" value="ECO:0007669"/>
    <property type="project" value="TreeGrafter"/>
</dbReference>
<keyword evidence="10" id="KW-1185">Reference proteome</keyword>
<reference evidence="8 10" key="2">
    <citation type="submission" date="2020-03" db="EMBL/GenBank/DDBJ databases">
        <title>Genomic Encyclopedia of Type Strains, Phase IV (KMG-IV): sequencing the most valuable type-strain genomes for metagenomic binning, comparative biology and taxonomic classification.</title>
        <authorList>
            <person name="Goeker M."/>
        </authorList>
    </citation>
    <scope>NUCLEOTIDE SEQUENCE [LARGE SCALE GENOMIC DNA]</scope>
    <source>
        <strain evidence="8 10">DSM 26613</strain>
    </source>
</reference>
<dbReference type="Proteomes" id="UP000189369">
    <property type="component" value="Chromosome"/>
</dbReference>
<proteinExistence type="predicted"/>
<dbReference type="Pfam" id="PF09339">
    <property type="entry name" value="HTH_IclR"/>
    <property type="match status" value="1"/>
</dbReference>
<dbReference type="SUPFAM" id="SSF46785">
    <property type="entry name" value="Winged helix' DNA-binding domain"/>
    <property type="match status" value="1"/>
</dbReference>
<evidence type="ECO:0000259" key="4">
    <source>
        <dbReference type="PROSITE" id="PS51077"/>
    </source>
</evidence>
<evidence type="ECO:0000256" key="3">
    <source>
        <dbReference type="ARBA" id="ARBA00023163"/>
    </source>
</evidence>
<dbReference type="EMBL" id="JAATIZ010000003">
    <property type="protein sequence ID" value="NJB65381.1"/>
    <property type="molecule type" value="Genomic_DNA"/>
</dbReference>
<dbReference type="InterPro" id="IPR036390">
    <property type="entry name" value="WH_DNA-bd_sf"/>
</dbReference>
<dbReference type="RefSeq" id="WP_077734099.1">
    <property type="nucleotide sequence ID" value="NZ_BMCQ01000003.1"/>
</dbReference>
<evidence type="ECO:0000313" key="10">
    <source>
        <dbReference type="Proteomes" id="UP000783934"/>
    </source>
</evidence>
<dbReference type="SUPFAM" id="SSF55781">
    <property type="entry name" value="GAF domain-like"/>
    <property type="match status" value="1"/>
</dbReference>
<organism evidence="6 9">
    <name type="scientific">Paenalcaligenes hominis</name>
    <dbReference type="NCBI Taxonomy" id="643674"/>
    <lineage>
        <taxon>Bacteria</taxon>
        <taxon>Pseudomonadati</taxon>
        <taxon>Pseudomonadota</taxon>
        <taxon>Betaproteobacteria</taxon>
        <taxon>Burkholderiales</taxon>
        <taxon>Alcaligenaceae</taxon>
        <taxon>Paenalcaligenes</taxon>
    </lineage>
</organism>
<name>A0A1U9K0I5_9BURK</name>
<reference evidence="7" key="3">
    <citation type="journal article" date="2021" name="PeerJ">
        <title>Extensive microbial diversity within the chicken gut microbiome revealed by metagenomics and culture.</title>
        <authorList>
            <person name="Gilroy R."/>
            <person name="Ravi A."/>
            <person name="Getino M."/>
            <person name="Pursley I."/>
            <person name="Horton D.L."/>
            <person name="Alikhan N.F."/>
            <person name="Baker D."/>
            <person name="Gharbi K."/>
            <person name="Hall N."/>
            <person name="Watson M."/>
            <person name="Adriaenssens E.M."/>
            <person name="Foster-Nyarko E."/>
            <person name="Jarju S."/>
            <person name="Secka A."/>
            <person name="Antonio M."/>
            <person name="Oren A."/>
            <person name="Chaudhuri R.R."/>
            <person name="La Ragione R."/>
            <person name="Hildebrand F."/>
            <person name="Pallen M.J."/>
        </authorList>
    </citation>
    <scope>NUCLEOTIDE SEQUENCE</scope>
    <source>
        <strain evidence="7">CHK175-13533</strain>
    </source>
</reference>
<dbReference type="InterPro" id="IPR005471">
    <property type="entry name" value="Tscrpt_reg_IclR_N"/>
</dbReference>
<evidence type="ECO:0000313" key="9">
    <source>
        <dbReference type="Proteomes" id="UP000189369"/>
    </source>
</evidence>
<evidence type="ECO:0000256" key="1">
    <source>
        <dbReference type="ARBA" id="ARBA00023015"/>
    </source>
</evidence>
<evidence type="ECO:0000313" key="8">
    <source>
        <dbReference type="EMBL" id="NJB65381.1"/>
    </source>
</evidence>
<feature type="domain" description="IclR-ED" evidence="5">
    <location>
        <begin position="67"/>
        <end position="254"/>
    </location>
</feature>
<keyword evidence="3" id="KW-0804">Transcription</keyword>
<dbReference type="STRING" id="643674.PAEH1_08095"/>
<evidence type="ECO:0000313" key="6">
    <source>
        <dbReference type="EMBL" id="AQS51528.1"/>
    </source>
</evidence>
<evidence type="ECO:0000259" key="5">
    <source>
        <dbReference type="PROSITE" id="PS51078"/>
    </source>
</evidence>
<dbReference type="AlphaFoldDB" id="A0A1U9K0I5"/>
<dbReference type="InterPro" id="IPR014757">
    <property type="entry name" value="Tscrpt_reg_IclR_C"/>
</dbReference>
<evidence type="ECO:0000256" key="2">
    <source>
        <dbReference type="ARBA" id="ARBA00023125"/>
    </source>
</evidence>
<dbReference type="GO" id="GO:0003677">
    <property type="term" value="F:DNA binding"/>
    <property type="evidence" value="ECO:0007669"/>
    <property type="project" value="UniProtKB-KW"/>
</dbReference>
<dbReference type="Proteomes" id="UP000700248">
    <property type="component" value="Unassembled WGS sequence"/>
</dbReference>
<dbReference type="GO" id="GO:0003700">
    <property type="term" value="F:DNA-binding transcription factor activity"/>
    <property type="evidence" value="ECO:0007669"/>
    <property type="project" value="TreeGrafter"/>
</dbReference>
<protein>
    <submittedName>
        <fullName evidence="7 8">IclR family transcriptional regulator</fullName>
    </submittedName>
</protein>
<dbReference type="Pfam" id="PF01614">
    <property type="entry name" value="IclR_C"/>
    <property type="match status" value="1"/>
</dbReference>
<keyword evidence="2 8" id="KW-0238">DNA-binding</keyword>
<dbReference type="InterPro" id="IPR050707">
    <property type="entry name" value="HTH_MetabolicPath_Reg"/>
</dbReference>
<dbReference type="OrthoDB" id="13103at2"/>
<gene>
    <name evidence="8" type="ORF">GGR41_001630</name>
    <name evidence="7" type="ORF">K8U84_01650</name>
    <name evidence="6" type="ORF">PAEH1_08095</name>
</gene>
<dbReference type="InterPro" id="IPR029016">
    <property type="entry name" value="GAF-like_dom_sf"/>
</dbReference>
<dbReference type="Gene3D" id="1.10.10.10">
    <property type="entry name" value="Winged helix-like DNA-binding domain superfamily/Winged helix DNA-binding domain"/>
    <property type="match status" value="1"/>
</dbReference>
<dbReference type="SMART" id="SM00346">
    <property type="entry name" value="HTH_ICLR"/>
    <property type="match status" value="1"/>
</dbReference>
<dbReference type="PROSITE" id="PS51077">
    <property type="entry name" value="HTH_ICLR"/>
    <property type="match status" value="1"/>
</dbReference>
<keyword evidence="1" id="KW-0805">Transcription regulation</keyword>
<dbReference type="KEGG" id="phn:PAEH1_08095"/>
<reference evidence="6 9" key="1">
    <citation type="submission" date="2017-01" db="EMBL/GenBank/DDBJ databases">
        <title>Complete Genome Sequence of Paenalcaligenes hominis, Isolated from a paraplegic Patient with neurogenic bladder.</title>
        <authorList>
            <person name="Mukhopadhyay R."/>
            <person name="Joaquin J."/>
            <person name="Hogue R."/>
            <person name="Kilaru A."/>
            <person name="Jospin G."/>
            <person name="Mars K."/>
            <person name="Eisen J.A."/>
            <person name="Chaturvedi V."/>
        </authorList>
    </citation>
    <scope>NUCLEOTIDE SEQUENCE [LARGE SCALE GENOMIC DNA]</scope>
    <source>
        <strain evidence="6 9">15S00501</strain>
    </source>
</reference>
<accession>A0A1U9K0I5</accession>
<dbReference type="PROSITE" id="PS51078">
    <property type="entry name" value="ICLR_ED"/>
    <property type="match status" value="1"/>
</dbReference>